<evidence type="ECO:0000313" key="2">
    <source>
        <dbReference type="Proteomes" id="UP001597040"/>
    </source>
</evidence>
<sequence>MNIKNKIMMSFVTGVLGVGLISGGTFAYFSAEVDTTNKIQAGTLDLGISDIEDDGVIFEFFNKKPGSTFKRSFTLTNDGSLDIKDVKLFSEHTVRKDGKVIEDSDFASQIVIKSLKVNDEELITETTLDDLEDFDIIKNFEVDEIANIDVVFAFIESDDDQNQYQGNKMELDWKFVASQTVE</sequence>
<dbReference type="RefSeq" id="WP_390363598.1">
    <property type="nucleotide sequence ID" value="NZ_JBHTKJ010000052.1"/>
</dbReference>
<organism evidence="1 2">
    <name type="scientific">Virgibacillus byunsanensis</name>
    <dbReference type="NCBI Taxonomy" id="570945"/>
    <lineage>
        <taxon>Bacteria</taxon>
        <taxon>Bacillati</taxon>
        <taxon>Bacillota</taxon>
        <taxon>Bacilli</taxon>
        <taxon>Bacillales</taxon>
        <taxon>Bacillaceae</taxon>
        <taxon>Virgibacillus</taxon>
    </lineage>
</organism>
<name>A0ABW3LRJ6_9BACI</name>
<comment type="caution">
    <text evidence="1">The sequence shown here is derived from an EMBL/GenBank/DDBJ whole genome shotgun (WGS) entry which is preliminary data.</text>
</comment>
<dbReference type="Proteomes" id="UP001597040">
    <property type="component" value="Unassembled WGS sequence"/>
</dbReference>
<dbReference type="InterPro" id="IPR023833">
    <property type="entry name" value="Signal_pept_SipW-depend-type"/>
</dbReference>
<evidence type="ECO:0000313" key="1">
    <source>
        <dbReference type="EMBL" id="MFD1039944.1"/>
    </source>
</evidence>
<gene>
    <name evidence="1" type="ORF">ACFQ3N_16350</name>
</gene>
<accession>A0ABW3LRJ6</accession>
<dbReference type="NCBIfam" id="TIGR04088">
    <property type="entry name" value="cognate_SipW"/>
    <property type="match status" value="1"/>
</dbReference>
<dbReference type="Pfam" id="PF12389">
    <property type="entry name" value="Peptidase_M73"/>
    <property type="match status" value="1"/>
</dbReference>
<dbReference type="EMBL" id="JBHTKJ010000052">
    <property type="protein sequence ID" value="MFD1039944.1"/>
    <property type="molecule type" value="Genomic_DNA"/>
</dbReference>
<protein>
    <submittedName>
        <fullName evidence="1">TasA family protein</fullName>
    </submittedName>
</protein>
<keyword evidence="2" id="KW-1185">Reference proteome</keyword>
<reference evidence="2" key="1">
    <citation type="journal article" date="2019" name="Int. J. Syst. Evol. Microbiol.">
        <title>The Global Catalogue of Microorganisms (GCM) 10K type strain sequencing project: providing services to taxonomists for standard genome sequencing and annotation.</title>
        <authorList>
            <consortium name="The Broad Institute Genomics Platform"/>
            <consortium name="The Broad Institute Genome Sequencing Center for Infectious Disease"/>
            <person name="Wu L."/>
            <person name="Ma J."/>
        </authorList>
    </citation>
    <scope>NUCLEOTIDE SEQUENCE [LARGE SCALE GENOMIC DNA]</scope>
    <source>
        <strain evidence="2">CCUG 56754</strain>
    </source>
</reference>
<dbReference type="InterPro" id="IPR022121">
    <property type="entry name" value="Peptidase_M73_camelysin"/>
</dbReference>
<proteinExistence type="predicted"/>